<dbReference type="PANTHER" id="PTHR30203">
    <property type="entry name" value="OUTER MEMBRANE CATION EFFLUX PROTEIN"/>
    <property type="match status" value="1"/>
</dbReference>
<dbReference type="Pfam" id="PF02321">
    <property type="entry name" value="OEP"/>
    <property type="match status" value="2"/>
</dbReference>
<dbReference type="GO" id="GO:0015562">
    <property type="term" value="F:efflux transmembrane transporter activity"/>
    <property type="evidence" value="ECO:0007669"/>
    <property type="project" value="InterPro"/>
</dbReference>
<evidence type="ECO:0000256" key="3">
    <source>
        <dbReference type="SAM" id="SignalP"/>
    </source>
</evidence>
<comment type="similarity">
    <text evidence="1">Belongs to the outer membrane factor (OMF) (TC 1.B.17) family.</text>
</comment>
<dbReference type="RefSeq" id="WP_279525255.1">
    <property type="nucleotide sequence ID" value="NZ_JARVII010000045.1"/>
</dbReference>
<keyword evidence="5" id="KW-1185">Reference proteome</keyword>
<dbReference type="PANTHER" id="PTHR30203:SF29">
    <property type="entry name" value="PROTEIN CYAE"/>
    <property type="match status" value="1"/>
</dbReference>
<accession>A0AAW6RNP7</accession>
<feature type="region of interest" description="Disordered" evidence="2">
    <location>
        <begin position="29"/>
        <end position="114"/>
    </location>
</feature>
<gene>
    <name evidence="4" type="ORF">QB898_12765</name>
</gene>
<dbReference type="InterPro" id="IPR028351">
    <property type="entry name" value="CyaE"/>
</dbReference>
<protein>
    <submittedName>
        <fullName evidence="4">TolC family protein</fullName>
    </submittedName>
</protein>
<feature type="signal peptide" evidence="3">
    <location>
        <begin position="1"/>
        <end position="32"/>
    </location>
</feature>
<organism evidence="4 5">
    <name type="scientific">Ottowia cancrivicina</name>
    <dbReference type="NCBI Taxonomy" id="3040346"/>
    <lineage>
        <taxon>Bacteria</taxon>
        <taxon>Pseudomonadati</taxon>
        <taxon>Pseudomonadota</taxon>
        <taxon>Betaproteobacteria</taxon>
        <taxon>Burkholderiales</taxon>
        <taxon>Comamonadaceae</taxon>
        <taxon>Ottowia</taxon>
    </lineage>
</organism>
<feature type="region of interest" description="Disordered" evidence="2">
    <location>
        <begin position="344"/>
        <end position="390"/>
    </location>
</feature>
<evidence type="ECO:0000256" key="1">
    <source>
        <dbReference type="ARBA" id="ARBA00007613"/>
    </source>
</evidence>
<comment type="caution">
    <text evidence="4">The sequence shown here is derived from an EMBL/GenBank/DDBJ whole genome shotgun (WGS) entry which is preliminary data.</text>
</comment>
<evidence type="ECO:0000313" key="4">
    <source>
        <dbReference type="EMBL" id="MDG9700562.1"/>
    </source>
</evidence>
<keyword evidence="3" id="KW-0732">Signal</keyword>
<dbReference type="InterPro" id="IPR003423">
    <property type="entry name" value="OMP_efflux"/>
</dbReference>
<dbReference type="InterPro" id="IPR010131">
    <property type="entry name" value="MdtP/NodT-like"/>
</dbReference>
<evidence type="ECO:0000256" key="2">
    <source>
        <dbReference type="SAM" id="MobiDB-lite"/>
    </source>
</evidence>
<dbReference type="PIRSF" id="PIRSF001892">
    <property type="entry name" value="CyaE"/>
    <property type="match status" value="1"/>
</dbReference>
<proteinExistence type="inferred from homology"/>
<feature type="chain" id="PRO_5043588570" evidence="3">
    <location>
        <begin position="33"/>
        <end position="578"/>
    </location>
</feature>
<evidence type="ECO:0000313" key="5">
    <source>
        <dbReference type="Proteomes" id="UP001237156"/>
    </source>
</evidence>
<dbReference type="Proteomes" id="UP001237156">
    <property type="component" value="Unassembled WGS sequence"/>
</dbReference>
<dbReference type="SUPFAM" id="SSF56954">
    <property type="entry name" value="Outer membrane efflux proteins (OEP)"/>
    <property type="match status" value="1"/>
</dbReference>
<dbReference type="AlphaFoldDB" id="A0AAW6RNP7"/>
<dbReference type="EMBL" id="JARVII010000045">
    <property type="protein sequence ID" value="MDG9700562.1"/>
    <property type="molecule type" value="Genomic_DNA"/>
</dbReference>
<reference evidence="4 5" key="1">
    <citation type="submission" date="2023-04" db="EMBL/GenBank/DDBJ databases">
        <title>Ottowia paracancer sp. nov., isolated from human stomach.</title>
        <authorList>
            <person name="Song Y."/>
        </authorList>
    </citation>
    <scope>NUCLEOTIDE SEQUENCE [LARGE SCALE GENOMIC DNA]</scope>
    <source>
        <strain evidence="4 5">10c7w1</strain>
    </source>
</reference>
<name>A0AAW6RNP7_9BURK</name>
<sequence>MSAERLRWLPGALHGAALVVLLAALAPPPAAAQTGPEWPQAADASGWRDRLTPWQDPARTRPARLEQPLNKLLDTPPPPDLMALPPAPPASGLDCGPPGGGPGSAAAPARAAASPQHSQWALQTLLSGQPDAPAGQPPLLTLPAAMHLALCHNPQVRATWPAIAQQAAQVGQAQSGRWPQVSAGLARQRSRVSYGPSDVPSHTTWATSKNAVIAWRLWDWGARSARTAAAQAQLQAALYTQDATVHQTLTELLQTWGRAQAAQTRLHTQQTLAPLASRTVQAARRRQAGGAGSAHDTVQAQAAQARIQLELSRAQGEYAEAAARLAYLTGLPAAQPLRLQDVFPAGSEEGGADDIGLSADADADGQTAAHDPDQPADLGHASSPALPPLPDWLEQARQRHPAILAARAQWQAAQEALRAAQSEGLPTLDLNLAHYRNGRPNNAITASRTHENVLGLSLTVPLFDGFASTYKVRAAQAQAEQKYIEYQAAQEQTLQTLAQLHTQTRATWQNLRLARQLWRLSMQAAQSTHRQYAAGAADITQLNQSLTQLQQAQLELSQTLTEWNRARLSLWLQEAAIH</sequence>
<dbReference type="Gene3D" id="1.20.1600.10">
    <property type="entry name" value="Outer membrane efflux proteins (OEP)"/>
    <property type="match status" value="1"/>
</dbReference>
<feature type="compositionally biased region" description="Pro residues" evidence="2">
    <location>
        <begin position="75"/>
        <end position="89"/>
    </location>
</feature>
<feature type="compositionally biased region" description="Low complexity" evidence="2">
    <location>
        <begin position="104"/>
        <end position="114"/>
    </location>
</feature>